<dbReference type="PROSITE" id="PS51257">
    <property type="entry name" value="PROKAR_LIPOPROTEIN"/>
    <property type="match status" value="1"/>
</dbReference>
<dbReference type="InterPro" id="IPR023158">
    <property type="entry name" value="YerB-like_sf"/>
</dbReference>
<dbReference type="Pfam" id="PF11258">
    <property type="entry name" value="DUF3048"/>
    <property type="match status" value="1"/>
</dbReference>
<feature type="chain" id="PRO_5047453077" evidence="2">
    <location>
        <begin position="19"/>
        <end position="453"/>
    </location>
</feature>
<feature type="signal peptide" evidence="2">
    <location>
        <begin position="1"/>
        <end position="18"/>
    </location>
</feature>
<gene>
    <name evidence="5" type="ORF">QUW08_04915</name>
</gene>
<keyword evidence="2" id="KW-0732">Signal</keyword>
<feature type="region of interest" description="Disordered" evidence="1">
    <location>
        <begin position="23"/>
        <end position="65"/>
    </location>
</feature>
<evidence type="ECO:0000313" key="6">
    <source>
        <dbReference type="Proteomes" id="UP001529380"/>
    </source>
</evidence>
<name>A0ABT7UP19_9FIRM</name>
<keyword evidence="6" id="KW-1185">Reference proteome</keyword>
<evidence type="ECO:0000256" key="1">
    <source>
        <dbReference type="SAM" id="MobiDB-lite"/>
    </source>
</evidence>
<organism evidence="5 6">
    <name type="scientific">Allofournierella massiliensis</name>
    <dbReference type="NCBI Taxonomy" id="1650663"/>
    <lineage>
        <taxon>Bacteria</taxon>
        <taxon>Bacillati</taxon>
        <taxon>Bacillota</taxon>
        <taxon>Clostridia</taxon>
        <taxon>Eubacteriales</taxon>
        <taxon>Oscillospiraceae</taxon>
        <taxon>Allofournierella</taxon>
    </lineage>
</organism>
<dbReference type="InterPro" id="IPR021416">
    <property type="entry name" value="DUF3048_N"/>
</dbReference>
<dbReference type="SUPFAM" id="SSF159774">
    <property type="entry name" value="YerB-like"/>
    <property type="match status" value="1"/>
</dbReference>
<reference evidence="5 6" key="1">
    <citation type="submission" date="2023-06" db="EMBL/GenBank/DDBJ databases">
        <title>Identification and characterization of horizontal gene transfer across gut microbiota members of farm animals based on homology search.</title>
        <authorList>
            <person name="Schwarzerova J."/>
            <person name="Nykrynova M."/>
            <person name="Jureckova K."/>
            <person name="Cejkova D."/>
            <person name="Rychlik I."/>
        </authorList>
    </citation>
    <scope>NUCLEOTIDE SEQUENCE [LARGE SCALE GENOMIC DNA]</scope>
    <source>
        <strain evidence="5 6">ET340</strain>
    </source>
</reference>
<feature type="compositionally biased region" description="Low complexity" evidence="1">
    <location>
        <begin position="23"/>
        <end position="51"/>
    </location>
</feature>
<sequence length="453" mass="48070">MKACYKAAALVLSLALLAGCGKGADSSQAQPSSQTASSQAASSQAEPQAPQLPETENDMPLPEEGISALSGRETEYYGQRPVAVMLYNNKAAWPQWGIGDTELLIEANTEGQDTWMMALYDGPDALQKVGPVGQGRDLFLQMVMPLQAIPMYVGSDVYASNLVNYYNYQPLDGVYTGTTAFDLDKDRAKIYAEQYSWYTTSSLLPGALGLYGQSSEGEPHSFFQFAEGSTPQNTQGYELAITYGSERTARLVYNTEDERYYLREGDTPQTDAGRPDDSEVRFSNVILLMASSGMKDNGVTRQYDLSGGQGLYLSGGGVQTIRWEKGDAMAPLKLYDGSGNMLNVQPGRTYMGIYGGFEGQSLKLLDASGAEQALPSAPAPLPTAVPTPSPEPTPEPTPAPTPEPTPEAAPASEPAPVSEPAAASEPAPVSEPAPISEPAAASEPAAESQPSEG</sequence>
<dbReference type="RefSeq" id="WP_289599371.1">
    <property type="nucleotide sequence ID" value="NZ_JAUDCL010000006.1"/>
</dbReference>
<feature type="domain" description="DUF3048" evidence="4">
    <location>
        <begin position="240"/>
        <end position="350"/>
    </location>
</feature>
<comment type="caution">
    <text evidence="5">The sequence shown here is derived from an EMBL/GenBank/DDBJ whole genome shotgun (WGS) entry which is preliminary data.</text>
</comment>
<feature type="region of interest" description="Disordered" evidence="1">
    <location>
        <begin position="373"/>
        <end position="453"/>
    </location>
</feature>
<proteinExistence type="predicted"/>
<feature type="compositionally biased region" description="Low complexity" evidence="1">
    <location>
        <begin position="408"/>
        <end position="453"/>
    </location>
</feature>
<evidence type="ECO:0000256" key="2">
    <source>
        <dbReference type="SAM" id="SignalP"/>
    </source>
</evidence>
<dbReference type="Proteomes" id="UP001529380">
    <property type="component" value="Unassembled WGS sequence"/>
</dbReference>
<dbReference type="Pfam" id="PF17479">
    <property type="entry name" value="DUF3048_C"/>
    <property type="match status" value="1"/>
</dbReference>
<protein>
    <submittedName>
        <fullName evidence="5">DUF3048 domain-containing protein</fullName>
    </submittedName>
</protein>
<evidence type="ECO:0000259" key="3">
    <source>
        <dbReference type="Pfam" id="PF11258"/>
    </source>
</evidence>
<evidence type="ECO:0000313" key="5">
    <source>
        <dbReference type="EMBL" id="MDM8200637.1"/>
    </source>
</evidence>
<accession>A0ABT7UP19</accession>
<dbReference type="EMBL" id="JAUDCL010000006">
    <property type="protein sequence ID" value="MDM8200637.1"/>
    <property type="molecule type" value="Genomic_DNA"/>
</dbReference>
<dbReference type="Gene3D" id="3.50.90.10">
    <property type="entry name" value="YerB-like"/>
    <property type="match status" value="1"/>
</dbReference>
<feature type="compositionally biased region" description="Pro residues" evidence="1">
    <location>
        <begin position="377"/>
        <end position="407"/>
    </location>
</feature>
<dbReference type="InterPro" id="IPR035328">
    <property type="entry name" value="DUF3048_C"/>
</dbReference>
<feature type="domain" description="DUF3048" evidence="3">
    <location>
        <begin position="72"/>
        <end position="191"/>
    </location>
</feature>
<evidence type="ECO:0000259" key="4">
    <source>
        <dbReference type="Pfam" id="PF17479"/>
    </source>
</evidence>